<keyword evidence="1 7" id="KW-0637">Prenyltransferase</keyword>
<dbReference type="GO" id="GO:0016831">
    <property type="term" value="F:carboxy-lyase activity"/>
    <property type="evidence" value="ECO:0007669"/>
    <property type="project" value="TreeGrafter"/>
</dbReference>
<dbReference type="Proteomes" id="UP000253941">
    <property type="component" value="Unassembled WGS sequence"/>
</dbReference>
<dbReference type="EC" id="2.5.1.129" evidence="7"/>
<dbReference type="HAMAP" id="MF_01984">
    <property type="entry name" value="ubiX_pad"/>
    <property type="match status" value="1"/>
</dbReference>
<comment type="function">
    <text evidence="7">Flavin prenyltransferase that catalyzes the synthesis of the prenylated FMN cofactor (prenyl-FMN) for 4-hydroxy-3-polyprenylbenzoic acid decarboxylase UbiD. The prenyltransferase is metal-independent and links a dimethylallyl moiety from dimethylallyl monophosphate (DMAP) to the flavin N5 and C6 atoms of FMN.</text>
</comment>
<dbReference type="PANTHER" id="PTHR43374">
    <property type="entry name" value="FLAVIN PRENYLTRANSFERASE"/>
    <property type="match status" value="1"/>
</dbReference>
<dbReference type="SUPFAM" id="SSF52507">
    <property type="entry name" value="Homo-oligomeric flavin-containing Cys decarboxylases, HFCD"/>
    <property type="match status" value="1"/>
</dbReference>
<sequence>MVSTGEGIGVSRNGGERPDRLVVGISGASGAVYGVRLLEMLRGLPVESHLVMSRSAEVTLAHETDLKVADVQALADVVHAAGDIGAALSSGSFRTRGMVIAPCSVRSLAEIANGTTSSLLTRAADVVLKERRRLVLMVRETPLHTGHLRNMLAVSEMGAIVAPPVPAFYAQPQGIEEMVDQSLGRILDLFDLEAPAVRRWGEDTGDGRPPLRAVKRPRG</sequence>
<feature type="binding site" evidence="7">
    <location>
        <position position="53"/>
    </location>
    <ligand>
        <name>FMN</name>
        <dbReference type="ChEBI" id="CHEBI:58210"/>
    </ligand>
</feature>
<protein>
    <recommendedName>
        <fullName evidence="7">Flavin prenyltransferase UbiX</fullName>
        <ecNumber evidence="7">2.5.1.129</ecNumber>
    </recommendedName>
</protein>
<evidence type="ECO:0000256" key="7">
    <source>
        <dbReference type="HAMAP-Rule" id="MF_01984"/>
    </source>
</evidence>
<feature type="domain" description="Flavoprotein" evidence="8">
    <location>
        <begin position="20"/>
        <end position="187"/>
    </location>
</feature>
<dbReference type="EMBL" id="QPMH01000009">
    <property type="protein sequence ID" value="RDD61772.1"/>
    <property type="molecule type" value="Genomic_DNA"/>
</dbReference>
<name>A0A369TA85_9PROT</name>
<dbReference type="FunFam" id="3.40.50.1950:FF:000001">
    <property type="entry name" value="Flavin prenyltransferase UbiX"/>
    <property type="match status" value="1"/>
</dbReference>
<accession>A0A369TA85</accession>
<comment type="caution">
    <text evidence="9">The sequence shown here is derived from an EMBL/GenBank/DDBJ whole genome shotgun (WGS) entry which is preliminary data.</text>
</comment>
<keyword evidence="3 7" id="KW-0288">FMN</keyword>
<dbReference type="AlphaFoldDB" id="A0A369TA85"/>
<dbReference type="NCBIfam" id="NF004685">
    <property type="entry name" value="PRK06029.1"/>
    <property type="match status" value="1"/>
</dbReference>
<organism evidence="9 10">
    <name type="scientific">Ferruginivarius sediminum</name>
    <dbReference type="NCBI Taxonomy" id="2661937"/>
    <lineage>
        <taxon>Bacteria</taxon>
        <taxon>Pseudomonadati</taxon>
        <taxon>Pseudomonadota</taxon>
        <taxon>Alphaproteobacteria</taxon>
        <taxon>Rhodospirillales</taxon>
        <taxon>Rhodospirillaceae</taxon>
        <taxon>Ferruginivarius</taxon>
    </lineage>
</organism>
<dbReference type="InterPro" id="IPR036551">
    <property type="entry name" value="Flavin_trans-like"/>
</dbReference>
<reference evidence="9 10" key="1">
    <citation type="submission" date="2018-07" db="EMBL/GenBank/DDBJ databases">
        <title>Venubactetium sediminum gen. nov., sp. nov., isolated from a marine solar saltern.</title>
        <authorList>
            <person name="Wang S."/>
        </authorList>
    </citation>
    <scope>NUCLEOTIDE SEQUENCE [LARGE SCALE GENOMIC DNA]</scope>
    <source>
        <strain evidence="9 10">WD2A32</strain>
    </source>
</reference>
<evidence type="ECO:0000256" key="2">
    <source>
        <dbReference type="ARBA" id="ARBA00022630"/>
    </source>
</evidence>
<evidence type="ECO:0000313" key="10">
    <source>
        <dbReference type="Proteomes" id="UP000253941"/>
    </source>
</evidence>
<feature type="binding site" evidence="7">
    <location>
        <position position="185"/>
    </location>
    <ligand>
        <name>dimethylallyl phosphate</name>
        <dbReference type="ChEBI" id="CHEBI:88052"/>
    </ligand>
</feature>
<comment type="caution">
    <text evidence="7">Lacks conserved residue(s) required for the propagation of feature annotation.</text>
</comment>
<keyword evidence="2 7" id="KW-0285">Flavoprotein</keyword>
<comment type="similarity">
    <text evidence="6 7">Belongs to the UbiX/PAD1 family.</text>
</comment>
<dbReference type="Pfam" id="PF02441">
    <property type="entry name" value="Flavoprotein"/>
    <property type="match status" value="1"/>
</dbReference>
<feature type="binding site" evidence="7">
    <location>
        <begin position="27"/>
        <end position="29"/>
    </location>
    <ligand>
        <name>FMN</name>
        <dbReference type="ChEBI" id="CHEBI:58210"/>
    </ligand>
</feature>
<evidence type="ECO:0000259" key="8">
    <source>
        <dbReference type="Pfam" id="PF02441"/>
    </source>
</evidence>
<evidence type="ECO:0000256" key="4">
    <source>
        <dbReference type="ARBA" id="ARBA00022679"/>
    </source>
</evidence>
<gene>
    <name evidence="7" type="primary">ubiX</name>
    <name evidence="9" type="ORF">DRB17_11295</name>
</gene>
<dbReference type="InterPro" id="IPR004507">
    <property type="entry name" value="UbiX-like"/>
</dbReference>
<keyword evidence="10" id="KW-1185">Reference proteome</keyword>
<feature type="binding site" evidence="7">
    <location>
        <begin position="104"/>
        <end position="107"/>
    </location>
    <ligand>
        <name>FMN</name>
        <dbReference type="ChEBI" id="CHEBI:58210"/>
    </ligand>
</feature>
<feature type="binding site" evidence="7">
    <location>
        <position position="139"/>
    </location>
    <ligand>
        <name>FMN</name>
        <dbReference type="ChEBI" id="CHEBI:58210"/>
    </ligand>
</feature>
<dbReference type="GO" id="GO:0106141">
    <property type="term" value="F:flavin prenyltransferase activity"/>
    <property type="evidence" value="ECO:0007669"/>
    <property type="project" value="UniProtKB-EC"/>
</dbReference>
<dbReference type="Gene3D" id="3.40.50.1950">
    <property type="entry name" value="Flavin prenyltransferase-like"/>
    <property type="match status" value="1"/>
</dbReference>
<comment type="catalytic activity">
    <reaction evidence="5 7">
        <text>dimethylallyl phosphate + FMNH2 = prenylated FMNH2 + phosphate</text>
        <dbReference type="Rhea" id="RHEA:37743"/>
        <dbReference type="ChEBI" id="CHEBI:43474"/>
        <dbReference type="ChEBI" id="CHEBI:57618"/>
        <dbReference type="ChEBI" id="CHEBI:87467"/>
        <dbReference type="ChEBI" id="CHEBI:88052"/>
        <dbReference type="EC" id="2.5.1.129"/>
    </reaction>
</comment>
<dbReference type="RefSeq" id="WP_114582314.1">
    <property type="nucleotide sequence ID" value="NZ_QPMH01000009.1"/>
</dbReference>
<feature type="binding site" evidence="7">
    <location>
        <position position="169"/>
    </location>
    <ligand>
        <name>dimethylallyl phosphate</name>
        <dbReference type="ChEBI" id="CHEBI:88052"/>
    </ligand>
</feature>
<evidence type="ECO:0000256" key="1">
    <source>
        <dbReference type="ARBA" id="ARBA00022602"/>
    </source>
</evidence>
<evidence type="ECO:0000313" key="9">
    <source>
        <dbReference type="EMBL" id="RDD61772.1"/>
    </source>
</evidence>
<dbReference type="NCBIfam" id="TIGR00421">
    <property type="entry name" value="ubiX_pad"/>
    <property type="match status" value="1"/>
</dbReference>
<dbReference type="PANTHER" id="PTHR43374:SF1">
    <property type="entry name" value="FLAVIN PRENYLTRANSFERASE PAD1, MITOCHONDRIAL"/>
    <property type="match status" value="1"/>
</dbReference>
<dbReference type="InterPro" id="IPR003382">
    <property type="entry name" value="Flavoprotein"/>
</dbReference>
<evidence type="ECO:0000256" key="3">
    <source>
        <dbReference type="ARBA" id="ARBA00022643"/>
    </source>
</evidence>
<proteinExistence type="inferred from homology"/>
<evidence type="ECO:0000256" key="5">
    <source>
        <dbReference type="ARBA" id="ARBA00050612"/>
    </source>
</evidence>
<evidence type="ECO:0000256" key="6">
    <source>
        <dbReference type="ARBA" id="ARBA00060793"/>
    </source>
</evidence>
<keyword evidence="4 7" id="KW-0808">Transferase</keyword>